<organism evidence="1 2">
    <name type="scientific">Trema orientale</name>
    <name type="common">Charcoal tree</name>
    <name type="synonym">Celtis orientalis</name>
    <dbReference type="NCBI Taxonomy" id="63057"/>
    <lineage>
        <taxon>Eukaryota</taxon>
        <taxon>Viridiplantae</taxon>
        <taxon>Streptophyta</taxon>
        <taxon>Embryophyta</taxon>
        <taxon>Tracheophyta</taxon>
        <taxon>Spermatophyta</taxon>
        <taxon>Magnoliopsida</taxon>
        <taxon>eudicotyledons</taxon>
        <taxon>Gunneridae</taxon>
        <taxon>Pentapetalae</taxon>
        <taxon>rosids</taxon>
        <taxon>fabids</taxon>
        <taxon>Rosales</taxon>
        <taxon>Cannabaceae</taxon>
        <taxon>Trema</taxon>
    </lineage>
</organism>
<dbReference type="Proteomes" id="UP000237000">
    <property type="component" value="Unassembled WGS sequence"/>
</dbReference>
<reference evidence="2" key="1">
    <citation type="submission" date="2016-06" db="EMBL/GenBank/DDBJ databases">
        <title>Parallel loss of symbiosis genes in relatives of nitrogen-fixing non-legume Parasponia.</title>
        <authorList>
            <person name="Van Velzen R."/>
            <person name="Holmer R."/>
            <person name="Bu F."/>
            <person name="Rutten L."/>
            <person name="Van Zeijl A."/>
            <person name="Liu W."/>
            <person name="Santuari L."/>
            <person name="Cao Q."/>
            <person name="Sharma T."/>
            <person name="Shen D."/>
            <person name="Roswanjaya Y."/>
            <person name="Wardhani T."/>
            <person name="Kalhor M.S."/>
            <person name="Jansen J."/>
            <person name="Van den Hoogen J."/>
            <person name="Gungor B."/>
            <person name="Hartog M."/>
            <person name="Hontelez J."/>
            <person name="Verver J."/>
            <person name="Yang W.-C."/>
            <person name="Schijlen E."/>
            <person name="Repin R."/>
            <person name="Schilthuizen M."/>
            <person name="Schranz E."/>
            <person name="Heidstra R."/>
            <person name="Miyata K."/>
            <person name="Fedorova E."/>
            <person name="Kohlen W."/>
            <person name="Bisseling T."/>
            <person name="Smit S."/>
            <person name="Geurts R."/>
        </authorList>
    </citation>
    <scope>NUCLEOTIDE SEQUENCE [LARGE SCALE GENOMIC DNA]</scope>
    <source>
        <strain evidence="2">cv. RG33-2</strain>
    </source>
</reference>
<accession>A0A2P5EYW2</accession>
<dbReference type="PANTHER" id="PTHR36811:SF2">
    <property type="entry name" value="OS08G0444440 PROTEIN"/>
    <property type="match status" value="1"/>
</dbReference>
<dbReference type="InParanoid" id="A0A2P5EYW2"/>
<dbReference type="EMBL" id="JXTC01000081">
    <property type="protein sequence ID" value="PON90719.1"/>
    <property type="molecule type" value="Genomic_DNA"/>
</dbReference>
<gene>
    <name evidence="1" type="ORF">TorRG33x02_135760</name>
</gene>
<evidence type="ECO:0000313" key="1">
    <source>
        <dbReference type="EMBL" id="PON90719.1"/>
    </source>
</evidence>
<sequence length="190" mass="21725">MAIMEKKILLGVQKKRVAINKRNKKKLLLEKVVDYLKSDSYFFAPLTSSSSSRSDLHSLKTVEMKEKAKENDNRLLNKVGDYLMSDSYMYAPLVVPSKSLVSPLKGPQRYIKRVTVEVSRSSITLKDKNQFASKVVEGQASKDHLHEKIVLDRPSLVHKEKVKQMTYQKYCRSSMSDQKGMLGSQIRKVV</sequence>
<dbReference type="AlphaFoldDB" id="A0A2P5EYW2"/>
<dbReference type="PANTHER" id="PTHR36811">
    <property type="entry name" value="OS08G0444440 PROTEIN"/>
    <property type="match status" value="1"/>
</dbReference>
<protein>
    <submittedName>
        <fullName evidence="1">Uncharacterized protein</fullName>
    </submittedName>
</protein>
<keyword evidence="2" id="KW-1185">Reference proteome</keyword>
<evidence type="ECO:0000313" key="2">
    <source>
        <dbReference type="Proteomes" id="UP000237000"/>
    </source>
</evidence>
<comment type="caution">
    <text evidence="1">The sequence shown here is derived from an EMBL/GenBank/DDBJ whole genome shotgun (WGS) entry which is preliminary data.</text>
</comment>
<proteinExistence type="predicted"/>
<name>A0A2P5EYW2_TREOI</name>
<dbReference type="OrthoDB" id="1080856at2759"/>